<evidence type="ECO:0000256" key="3">
    <source>
        <dbReference type="ARBA" id="ARBA00022630"/>
    </source>
</evidence>
<evidence type="ECO:0000256" key="5">
    <source>
        <dbReference type="ARBA" id="ARBA00022723"/>
    </source>
</evidence>
<dbReference type="GO" id="GO:0016491">
    <property type="term" value="F:oxidoreductase activity"/>
    <property type="evidence" value="ECO:0007669"/>
    <property type="project" value="UniProtKB-KW"/>
</dbReference>
<evidence type="ECO:0000256" key="2">
    <source>
        <dbReference type="ARBA" id="ARBA00001966"/>
    </source>
</evidence>
<sequence length="334" mass="35493">IHAAHSYLLGQFLSPISNKRSDEYGGSLENRCRLTVEVIDAVRAAVGADLPMGIRISADEFASVGLTGQESVEIARIFAATGKLDWIDVSAGAYWSMAPIIVAPMAFPPGFIVHLAAAIKQAVELPVFCVGRITDPLQAEKILEENQADVVGMTRALIADPELPIKAREGRLDDIRHCTGCMYCVGRLYVNQPLACIHNPAAGRESWLGMGTLKRTESPKQVTVIGGGPAGLKAAEVAASRGHRVTLFERSSELGGQVRLAARAPTRADIEEVVRHLIVQCGRLGVELKTGVAVSADDVAAGGADAVVVATGCRPKRTFFAPLRLEEIEVPGAD</sequence>
<dbReference type="Gene3D" id="3.20.20.70">
    <property type="entry name" value="Aldolase class I"/>
    <property type="match status" value="1"/>
</dbReference>
<dbReference type="PRINTS" id="PR00368">
    <property type="entry name" value="FADPNR"/>
</dbReference>
<dbReference type="AlphaFoldDB" id="A0A0F8WFM2"/>
<evidence type="ECO:0000313" key="11">
    <source>
        <dbReference type="EMBL" id="KKK46960.1"/>
    </source>
</evidence>
<evidence type="ECO:0000259" key="10">
    <source>
        <dbReference type="Pfam" id="PF07992"/>
    </source>
</evidence>
<dbReference type="GO" id="GO:0046872">
    <property type="term" value="F:metal ion binding"/>
    <property type="evidence" value="ECO:0007669"/>
    <property type="project" value="UniProtKB-KW"/>
</dbReference>
<keyword evidence="5" id="KW-0479">Metal-binding</keyword>
<dbReference type="PANTHER" id="PTHR42917:SF2">
    <property type="entry name" value="2,4-DIENOYL-COA REDUCTASE [(2E)-ENOYL-COA-PRODUCING]"/>
    <property type="match status" value="1"/>
</dbReference>
<dbReference type="EMBL" id="LAZR01069820">
    <property type="protein sequence ID" value="KKK46960.1"/>
    <property type="molecule type" value="Genomic_DNA"/>
</dbReference>
<reference evidence="11" key="1">
    <citation type="journal article" date="2015" name="Nature">
        <title>Complex archaea that bridge the gap between prokaryotes and eukaryotes.</title>
        <authorList>
            <person name="Spang A."/>
            <person name="Saw J.H."/>
            <person name="Jorgensen S.L."/>
            <person name="Zaremba-Niedzwiedzka K."/>
            <person name="Martijn J."/>
            <person name="Lind A.E."/>
            <person name="van Eijk R."/>
            <person name="Schleper C."/>
            <person name="Guy L."/>
            <person name="Ettema T.J."/>
        </authorList>
    </citation>
    <scope>NUCLEOTIDE SEQUENCE</scope>
</reference>
<evidence type="ECO:0000259" key="9">
    <source>
        <dbReference type="Pfam" id="PF00724"/>
    </source>
</evidence>
<evidence type="ECO:0000256" key="1">
    <source>
        <dbReference type="ARBA" id="ARBA00001917"/>
    </source>
</evidence>
<feature type="domain" description="NADH:flavin oxidoreductase/NADH oxidase N-terminal" evidence="9">
    <location>
        <begin position="1"/>
        <end position="173"/>
    </location>
</feature>
<dbReference type="Pfam" id="PF07992">
    <property type="entry name" value="Pyr_redox_2"/>
    <property type="match status" value="1"/>
</dbReference>
<dbReference type="InterPro" id="IPR001155">
    <property type="entry name" value="OxRdtase_FMN_N"/>
</dbReference>
<evidence type="ECO:0000256" key="6">
    <source>
        <dbReference type="ARBA" id="ARBA00023002"/>
    </source>
</evidence>
<evidence type="ECO:0008006" key="12">
    <source>
        <dbReference type="Google" id="ProtNLM"/>
    </source>
</evidence>
<evidence type="ECO:0000256" key="8">
    <source>
        <dbReference type="ARBA" id="ARBA00023014"/>
    </source>
</evidence>
<comment type="cofactor">
    <cofactor evidence="2">
        <name>[4Fe-4S] cluster</name>
        <dbReference type="ChEBI" id="CHEBI:49883"/>
    </cofactor>
</comment>
<comment type="caution">
    <text evidence="11">The sequence shown here is derived from an EMBL/GenBank/DDBJ whole genome shotgun (WGS) entry which is preliminary data.</text>
</comment>
<organism evidence="11">
    <name type="scientific">marine sediment metagenome</name>
    <dbReference type="NCBI Taxonomy" id="412755"/>
    <lineage>
        <taxon>unclassified sequences</taxon>
        <taxon>metagenomes</taxon>
        <taxon>ecological metagenomes</taxon>
    </lineage>
</organism>
<name>A0A0F8WFM2_9ZZZZ</name>
<comment type="cofactor">
    <cofactor evidence="1">
        <name>FMN</name>
        <dbReference type="ChEBI" id="CHEBI:58210"/>
    </cofactor>
</comment>
<evidence type="ECO:0000256" key="4">
    <source>
        <dbReference type="ARBA" id="ARBA00022643"/>
    </source>
</evidence>
<dbReference type="GO" id="GO:0010181">
    <property type="term" value="F:FMN binding"/>
    <property type="evidence" value="ECO:0007669"/>
    <property type="project" value="InterPro"/>
</dbReference>
<feature type="non-terminal residue" evidence="11">
    <location>
        <position position="1"/>
    </location>
</feature>
<evidence type="ECO:0000256" key="7">
    <source>
        <dbReference type="ARBA" id="ARBA00023004"/>
    </source>
</evidence>
<dbReference type="SUPFAM" id="SSF51395">
    <property type="entry name" value="FMN-linked oxidoreductases"/>
    <property type="match status" value="1"/>
</dbReference>
<keyword evidence="8" id="KW-0411">Iron-sulfur</keyword>
<accession>A0A0F8WFM2</accession>
<dbReference type="SUPFAM" id="SSF51971">
    <property type="entry name" value="Nucleotide-binding domain"/>
    <property type="match status" value="1"/>
</dbReference>
<dbReference type="GO" id="GO:0051536">
    <property type="term" value="F:iron-sulfur cluster binding"/>
    <property type="evidence" value="ECO:0007669"/>
    <property type="project" value="UniProtKB-KW"/>
</dbReference>
<keyword evidence="6" id="KW-0560">Oxidoreductase</keyword>
<dbReference type="Gene3D" id="3.40.50.720">
    <property type="entry name" value="NAD(P)-binding Rossmann-like Domain"/>
    <property type="match status" value="1"/>
</dbReference>
<dbReference type="InterPro" id="IPR023753">
    <property type="entry name" value="FAD/NAD-binding_dom"/>
</dbReference>
<dbReference type="InterPro" id="IPR051793">
    <property type="entry name" value="NADH:flavin_oxidoreductase"/>
</dbReference>
<keyword evidence="3" id="KW-0285">Flavoprotein</keyword>
<protein>
    <recommendedName>
        <fullName evidence="12">NADH:flavin oxidoreductase/NADH oxidase N-terminal domain-containing protein</fullName>
    </recommendedName>
</protein>
<dbReference type="Pfam" id="PF00724">
    <property type="entry name" value="Oxidored_FMN"/>
    <property type="match status" value="1"/>
</dbReference>
<gene>
    <name evidence="11" type="ORF">LCGC14_3160020</name>
</gene>
<keyword evidence="7" id="KW-0408">Iron</keyword>
<dbReference type="InterPro" id="IPR013785">
    <property type="entry name" value="Aldolase_TIM"/>
</dbReference>
<proteinExistence type="predicted"/>
<keyword evidence="4" id="KW-0288">FMN</keyword>
<feature type="non-terminal residue" evidence="11">
    <location>
        <position position="334"/>
    </location>
</feature>
<dbReference type="PANTHER" id="PTHR42917">
    <property type="entry name" value="2,4-DIENOYL-COA REDUCTASE"/>
    <property type="match status" value="1"/>
</dbReference>
<feature type="domain" description="FAD/NAD(P)-binding" evidence="10">
    <location>
        <begin position="213"/>
        <end position="320"/>
    </location>
</feature>